<dbReference type="HOGENOM" id="CLU_1554818_0_0_1"/>
<evidence type="ECO:0000313" key="1">
    <source>
        <dbReference type="EMBL" id="EER40332.1"/>
    </source>
</evidence>
<gene>
    <name evidence="1" type="ORF">HCDG_05729</name>
</gene>
<sequence length="172" mass="19487">MGPTILIPLSPFPQMQPGRIIPLKIQRTAANALRDIIHSSPFRLMQATFLPPSEINPRINIRLSPEKSNQKGLNPKIRKMTSAALASINRRIKKHLQRKVDLYVERSEVLRERRAADMAAVAEKRKREDEAFKAEVGRANVKQREEQIWLAGRLTKGEMSLMADQASTTARA</sequence>
<reference evidence="2" key="1">
    <citation type="submission" date="2009-05" db="EMBL/GenBank/DDBJ databases">
        <title>The genome sequence of Ajellomyces capsulatus strain H143.</title>
        <authorList>
            <person name="Champion M."/>
            <person name="Cuomo C.A."/>
            <person name="Ma L.-J."/>
            <person name="Henn M.R."/>
            <person name="Sil A."/>
            <person name="Goldman B."/>
            <person name="Young S.K."/>
            <person name="Kodira C.D."/>
            <person name="Zeng Q."/>
            <person name="Koehrsen M."/>
            <person name="Alvarado L."/>
            <person name="Berlin A.M."/>
            <person name="Borenstein D."/>
            <person name="Chen Z."/>
            <person name="Engels R."/>
            <person name="Freedman E."/>
            <person name="Gellesch M."/>
            <person name="Goldberg J."/>
            <person name="Griggs A."/>
            <person name="Gujja S."/>
            <person name="Heiman D.I."/>
            <person name="Hepburn T.A."/>
            <person name="Howarth C."/>
            <person name="Jen D."/>
            <person name="Larson L."/>
            <person name="Lewis B."/>
            <person name="Mehta T."/>
            <person name="Park D."/>
            <person name="Pearson M."/>
            <person name="Roberts A."/>
            <person name="Saif S."/>
            <person name="Shea T.D."/>
            <person name="Shenoy N."/>
            <person name="Sisk P."/>
            <person name="Stolte C."/>
            <person name="Sykes S."/>
            <person name="Walk T."/>
            <person name="White J."/>
            <person name="Yandava C."/>
            <person name="Klein B."/>
            <person name="McEwen J.G."/>
            <person name="Puccia R."/>
            <person name="Goldman G.H."/>
            <person name="Felipe M.S."/>
            <person name="Nino-Vega G."/>
            <person name="San-Blas G."/>
            <person name="Taylor J.W."/>
            <person name="Mendoza L."/>
            <person name="Galagan J.E."/>
            <person name="Nusbaum C."/>
            <person name="Birren B.W."/>
        </authorList>
    </citation>
    <scope>NUCLEOTIDE SEQUENCE [LARGE SCALE GENOMIC DNA]</scope>
    <source>
        <strain evidence="2">H143</strain>
    </source>
</reference>
<accession>C6HHP8</accession>
<protein>
    <submittedName>
        <fullName evidence="1">Uncharacterized protein</fullName>
    </submittedName>
</protein>
<dbReference type="Proteomes" id="UP000002624">
    <property type="component" value="Unassembled WGS sequence"/>
</dbReference>
<dbReference type="OrthoDB" id="4188651at2759"/>
<dbReference type="EMBL" id="GG692427">
    <property type="protein sequence ID" value="EER40332.1"/>
    <property type="molecule type" value="Genomic_DNA"/>
</dbReference>
<evidence type="ECO:0000313" key="2">
    <source>
        <dbReference type="Proteomes" id="UP000002624"/>
    </source>
</evidence>
<organism evidence="1 2">
    <name type="scientific">Ajellomyces capsulatus (strain H143)</name>
    <name type="common">Darling's disease fungus</name>
    <name type="synonym">Histoplasma capsulatum</name>
    <dbReference type="NCBI Taxonomy" id="544712"/>
    <lineage>
        <taxon>Eukaryota</taxon>
        <taxon>Fungi</taxon>
        <taxon>Dikarya</taxon>
        <taxon>Ascomycota</taxon>
        <taxon>Pezizomycotina</taxon>
        <taxon>Eurotiomycetes</taxon>
        <taxon>Eurotiomycetidae</taxon>
        <taxon>Onygenales</taxon>
        <taxon>Ajellomycetaceae</taxon>
        <taxon>Histoplasma</taxon>
    </lineage>
</organism>
<dbReference type="AlphaFoldDB" id="C6HHP8"/>
<name>C6HHP8_AJECH</name>
<proteinExistence type="predicted"/>
<dbReference type="VEuPathDB" id="FungiDB:HCDG_05729"/>